<name>A0A2T0RQP0_9RHOB</name>
<reference evidence="1 2" key="1">
    <citation type="submission" date="2018-03" db="EMBL/GenBank/DDBJ databases">
        <title>Genomic Encyclopedia of Archaeal and Bacterial Type Strains, Phase II (KMG-II): from individual species to whole genera.</title>
        <authorList>
            <person name="Goeker M."/>
        </authorList>
    </citation>
    <scope>NUCLEOTIDE SEQUENCE [LARGE SCALE GENOMIC DNA]</scope>
    <source>
        <strain evidence="1 2">DSM 29328</strain>
    </source>
</reference>
<proteinExistence type="predicted"/>
<dbReference type="OrthoDB" id="6198191at2"/>
<keyword evidence="2" id="KW-1185">Reference proteome</keyword>
<protein>
    <submittedName>
        <fullName evidence="1">Uncharacterized protein</fullName>
    </submittedName>
</protein>
<organism evidence="1 2">
    <name type="scientific">Aliiruegeria haliotis</name>
    <dbReference type="NCBI Taxonomy" id="1280846"/>
    <lineage>
        <taxon>Bacteria</taxon>
        <taxon>Pseudomonadati</taxon>
        <taxon>Pseudomonadota</taxon>
        <taxon>Alphaproteobacteria</taxon>
        <taxon>Rhodobacterales</taxon>
        <taxon>Roseobacteraceae</taxon>
        <taxon>Aliiruegeria</taxon>
    </lineage>
</organism>
<gene>
    <name evidence="1" type="ORF">CLV78_1044</name>
</gene>
<dbReference type="AlphaFoldDB" id="A0A2T0RQP0"/>
<evidence type="ECO:0000313" key="2">
    <source>
        <dbReference type="Proteomes" id="UP000239480"/>
    </source>
</evidence>
<evidence type="ECO:0000313" key="1">
    <source>
        <dbReference type="EMBL" id="PRY23515.1"/>
    </source>
</evidence>
<sequence>MKTRRQQNQAEALSTFIATKAEIDTMLRRLQALSDEHFNTHPDEVSWGDVGTLQHYAARLRDITDSAFREGECAE</sequence>
<dbReference type="EMBL" id="PVTD01000004">
    <property type="protein sequence ID" value="PRY23515.1"/>
    <property type="molecule type" value="Genomic_DNA"/>
</dbReference>
<accession>A0A2T0RQP0</accession>
<dbReference type="RefSeq" id="WP_106204922.1">
    <property type="nucleotide sequence ID" value="NZ_PVTD01000004.1"/>
</dbReference>
<comment type="caution">
    <text evidence="1">The sequence shown here is derived from an EMBL/GenBank/DDBJ whole genome shotgun (WGS) entry which is preliminary data.</text>
</comment>
<dbReference type="Proteomes" id="UP000239480">
    <property type="component" value="Unassembled WGS sequence"/>
</dbReference>